<dbReference type="GO" id="GO:0015074">
    <property type="term" value="P:DNA integration"/>
    <property type="evidence" value="ECO:0007669"/>
    <property type="project" value="InterPro"/>
</dbReference>
<dbReference type="HOGENOM" id="CLU_055871_0_0_1"/>
<comment type="caution">
    <text evidence="3">The sequence shown here is derived from an EMBL/GenBank/DDBJ whole genome shotgun (WGS) entry which is preliminary data.</text>
</comment>
<evidence type="ECO:0000256" key="1">
    <source>
        <dbReference type="ARBA" id="ARBA00022884"/>
    </source>
</evidence>
<evidence type="ECO:0000313" key="4">
    <source>
        <dbReference type="Proteomes" id="UP000030854"/>
    </source>
</evidence>
<evidence type="ECO:0000313" key="3">
    <source>
        <dbReference type="EMBL" id="KHJ30070.1"/>
    </source>
</evidence>
<gene>
    <name evidence="3" type="ORF">EV44_g3856</name>
</gene>
<keyword evidence="1" id="KW-0694">RNA-binding</keyword>
<dbReference type="EMBL" id="JNVN01005317">
    <property type="protein sequence ID" value="KHJ30070.1"/>
    <property type="molecule type" value="Genomic_DNA"/>
</dbReference>
<dbReference type="InterPro" id="IPR036397">
    <property type="entry name" value="RNaseH_sf"/>
</dbReference>
<dbReference type="InterPro" id="IPR001584">
    <property type="entry name" value="Integrase_cat-core"/>
</dbReference>
<accession>A0A0B1NYF7</accession>
<keyword evidence="4" id="KW-1185">Reference proteome</keyword>
<dbReference type="GO" id="GO:0005634">
    <property type="term" value="C:nucleus"/>
    <property type="evidence" value="ECO:0007669"/>
    <property type="project" value="UniProtKB-ARBA"/>
</dbReference>
<evidence type="ECO:0000259" key="2">
    <source>
        <dbReference type="PROSITE" id="PS50994"/>
    </source>
</evidence>
<dbReference type="Gene3D" id="3.30.420.10">
    <property type="entry name" value="Ribonuclease H-like superfamily/Ribonuclease H"/>
    <property type="match status" value="1"/>
</dbReference>
<proteinExistence type="predicted"/>
<dbReference type="InterPro" id="IPR012337">
    <property type="entry name" value="RNaseH-like_sf"/>
</dbReference>
<dbReference type="SUPFAM" id="SSF53098">
    <property type="entry name" value="Ribonuclease H-like"/>
    <property type="match status" value="1"/>
</dbReference>
<reference evidence="3 4" key="1">
    <citation type="journal article" date="2014" name="BMC Genomics">
        <title>Adaptive genomic structural variation in the grape powdery mildew pathogen, Erysiphe necator.</title>
        <authorList>
            <person name="Jones L."/>
            <person name="Riaz S."/>
            <person name="Morales-Cruz A."/>
            <person name="Amrine K.C."/>
            <person name="McGuire B."/>
            <person name="Gubler W.D."/>
            <person name="Walker M.A."/>
            <person name="Cantu D."/>
        </authorList>
    </citation>
    <scope>NUCLEOTIDE SEQUENCE [LARGE SCALE GENOMIC DNA]</scope>
    <source>
        <strain evidence="4">c</strain>
    </source>
</reference>
<dbReference type="Proteomes" id="UP000030854">
    <property type="component" value="Unassembled WGS sequence"/>
</dbReference>
<dbReference type="GO" id="GO:0003723">
    <property type="term" value="F:RNA binding"/>
    <property type="evidence" value="ECO:0007669"/>
    <property type="project" value="UniProtKB-KW"/>
</dbReference>
<dbReference type="AlphaFoldDB" id="A0A0B1NYF7"/>
<sequence>MIDTGAAVKSTAGYNQYLAYCHLFGKTYIDRSNEGAVNATFGIGSTISIGSITINTPIGECTFHILKTSTPLLLSFNDMDKKGIVLNNLQNYIVDGNGKKIPISRRFGHPFMMWGPMATSNCYLTETELRTLHRRFGHPSAIKLVNLLDKAGHEDPQHRRLLENINKHCDKCQKYAGAPMRFKFTLRDDVDFNHSIFVDVMYIDGSPILHVVDEATRFQAAKWLKNMSSSHIWNMLRACWSLVKGKACNSWIDVYLGPPDIINHDAGTSFTSHEFRQYAMSLSIKTKEAPVESPNTISFVERYHTPFRRAYRVIKEEIGANDSDEQKAITLQVAIKAINDTAGYDGIVPTL</sequence>
<organism evidence="3 4">
    <name type="scientific">Uncinula necator</name>
    <name type="common">Grape powdery mildew</name>
    <dbReference type="NCBI Taxonomy" id="52586"/>
    <lineage>
        <taxon>Eukaryota</taxon>
        <taxon>Fungi</taxon>
        <taxon>Dikarya</taxon>
        <taxon>Ascomycota</taxon>
        <taxon>Pezizomycotina</taxon>
        <taxon>Leotiomycetes</taxon>
        <taxon>Erysiphales</taxon>
        <taxon>Erysiphaceae</taxon>
        <taxon>Erysiphe</taxon>
    </lineage>
</organism>
<dbReference type="PROSITE" id="PS50994">
    <property type="entry name" value="INTEGRASE"/>
    <property type="match status" value="1"/>
</dbReference>
<name>A0A0B1NYF7_UNCNE</name>
<feature type="domain" description="Integrase catalytic" evidence="2">
    <location>
        <begin position="175"/>
        <end position="351"/>
    </location>
</feature>
<protein>
    <recommendedName>
        <fullName evidence="2">Integrase catalytic domain-containing protein</fullName>
    </recommendedName>
</protein>
<dbReference type="STRING" id="52586.A0A0B1NYF7"/>